<keyword evidence="3" id="KW-1185">Reference proteome</keyword>
<name>A0A6J8E0A0_MYTCO</name>
<dbReference type="InterPro" id="IPR011990">
    <property type="entry name" value="TPR-like_helical_dom_sf"/>
</dbReference>
<gene>
    <name evidence="2" type="ORF">MCOR_47057</name>
</gene>
<reference evidence="2 3" key="1">
    <citation type="submission" date="2020-06" db="EMBL/GenBank/DDBJ databases">
        <authorList>
            <person name="Li R."/>
            <person name="Bekaert M."/>
        </authorList>
    </citation>
    <scope>NUCLEOTIDE SEQUENCE [LARGE SCALE GENOMIC DNA]</scope>
    <source>
        <strain evidence="3">wild</strain>
    </source>
</reference>
<sequence length="267" mass="31125">MTDTDTQNASVSLYRFLCQNIVGTEEQVKSLRIMNNVRDNLASHNFTEITSGSFGEGIDMRGSDLDIMYVIKYAESTRHNAVSGWLLLSSLIYKTKQYKKTLDILQYSLLKCTSEKLYQFRKLSNIHHELLTLYIFRKMPVARLCKFLLLKCIDFDQNSTLRPDEIEIEMSHPIPPVVFAHFLQFLCFYHLNDTRQVRNSLCDLQLTLEENYFIAHGFEKALSYYILGVSFQLIENFDSARQAFMQSIELNPDNENNNAYYRLSLIS</sequence>
<evidence type="ECO:0000256" key="1">
    <source>
        <dbReference type="PROSITE-ProRule" id="PRU00339"/>
    </source>
</evidence>
<evidence type="ECO:0000313" key="3">
    <source>
        <dbReference type="Proteomes" id="UP000507470"/>
    </source>
</evidence>
<dbReference type="EMBL" id="CACVKT020008336">
    <property type="protein sequence ID" value="CAC5414219.1"/>
    <property type="molecule type" value="Genomic_DNA"/>
</dbReference>
<organism evidence="2 3">
    <name type="scientific">Mytilus coruscus</name>
    <name type="common">Sea mussel</name>
    <dbReference type="NCBI Taxonomy" id="42192"/>
    <lineage>
        <taxon>Eukaryota</taxon>
        <taxon>Metazoa</taxon>
        <taxon>Spiralia</taxon>
        <taxon>Lophotrochozoa</taxon>
        <taxon>Mollusca</taxon>
        <taxon>Bivalvia</taxon>
        <taxon>Autobranchia</taxon>
        <taxon>Pteriomorphia</taxon>
        <taxon>Mytilida</taxon>
        <taxon>Mytiloidea</taxon>
        <taxon>Mytilidae</taxon>
        <taxon>Mytilinae</taxon>
        <taxon>Mytilus</taxon>
    </lineage>
</organism>
<dbReference type="Gene3D" id="1.25.40.10">
    <property type="entry name" value="Tetratricopeptide repeat domain"/>
    <property type="match status" value="1"/>
</dbReference>
<dbReference type="Proteomes" id="UP000507470">
    <property type="component" value="Unassembled WGS sequence"/>
</dbReference>
<proteinExistence type="predicted"/>
<protein>
    <submittedName>
        <fullName evidence="2">Uncharacterized protein</fullName>
    </submittedName>
</protein>
<keyword evidence="1" id="KW-0802">TPR repeat</keyword>
<dbReference type="InterPro" id="IPR019734">
    <property type="entry name" value="TPR_rpt"/>
</dbReference>
<dbReference type="SMART" id="SM00028">
    <property type="entry name" value="TPR"/>
    <property type="match status" value="1"/>
</dbReference>
<dbReference type="PROSITE" id="PS50005">
    <property type="entry name" value="TPR"/>
    <property type="match status" value="1"/>
</dbReference>
<dbReference type="OrthoDB" id="6152269at2759"/>
<feature type="repeat" description="TPR" evidence="1">
    <location>
        <begin position="221"/>
        <end position="254"/>
    </location>
</feature>
<dbReference type="AlphaFoldDB" id="A0A6J8E0A0"/>
<evidence type="ECO:0000313" key="2">
    <source>
        <dbReference type="EMBL" id="CAC5414219.1"/>
    </source>
</evidence>
<accession>A0A6J8E0A0</accession>
<dbReference type="SUPFAM" id="SSF48452">
    <property type="entry name" value="TPR-like"/>
    <property type="match status" value="1"/>
</dbReference>